<dbReference type="Proteomes" id="UP001500101">
    <property type="component" value="Unassembled WGS sequence"/>
</dbReference>
<sequence length="217" mass="24856">MIQNYKVQSRMAALILLGSLLYGQDFHAQQDSVKLQSLHGINLSVITPNVNYLYETGIGDKSVLEFSAGVQYNFMFRMHDETILGTTKESSTSEKSKEFTHSFSPYIGLGYRYYYDRDRRIRKGSNVSNNAGNYIGFRTLNGIEGWTEKNTKINGVSTSEQYFSSTFQTRNAIFWGMRRNLGHNIMYNLELGPEISYSKGKKVKIQPYLNTGFSMMF</sequence>
<organism evidence="1 2">
    <name type="scientific">Sphingobacterium kyonggiense</name>
    <dbReference type="NCBI Taxonomy" id="714075"/>
    <lineage>
        <taxon>Bacteria</taxon>
        <taxon>Pseudomonadati</taxon>
        <taxon>Bacteroidota</taxon>
        <taxon>Sphingobacteriia</taxon>
        <taxon>Sphingobacteriales</taxon>
        <taxon>Sphingobacteriaceae</taxon>
        <taxon>Sphingobacterium</taxon>
    </lineage>
</organism>
<name>A0ABP7YH34_9SPHI</name>
<proteinExistence type="predicted"/>
<dbReference type="RefSeq" id="WP_344673503.1">
    <property type="nucleotide sequence ID" value="NZ_BAAAZI010000006.1"/>
</dbReference>
<evidence type="ECO:0000313" key="2">
    <source>
        <dbReference type="Proteomes" id="UP001500101"/>
    </source>
</evidence>
<comment type="caution">
    <text evidence="1">The sequence shown here is derived from an EMBL/GenBank/DDBJ whole genome shotgun (WGS) entry which is preliminary data.</text>
</comment>
<evidence type="ECO:0000313" key="1">
    <source>
        <dbReference type="EMBL" id="GAA4135716.1"/>
    </source>
</evidence>
<protein>
    <recommendedName>
        <fullName evidence="3">Outer membrane protein with beta-barrel domain</fullName>
    </recommendedName>
</protein>
<gene>
    <name evidence="1" type="ORF">GCM10022216_09870</name>
</gene>
<dbReference type="EMBL" id="BAAAZI010000006">
    <property type="protein sequence ID" value="GAA4135716.1"/>
    <property type="molecule type" value="Genomic_DNA"/>
</dbReference>
<accession>A0ABP7YH34</accession>
<reference evidence="2" key="1">
    <citation type="journal article" date="2019" name="Int. J. Syst. Evol. Microbiol.">
        <title>The Global Catalogue of Microorganisms (GCM) 10K type strain sequencing project: providing services to taxonomists for standard genome sequencing and annotation.</title>
        <authorList>
            <consortium name="The Broad Institute Genomics Platform"/>
            <consortium name="The Broad Institute Genome Sequencing Center for Infectious Disease"/>
            <person name="Wu L."/>
            <person name="Ma J."/>
        </authorList>
    </citation>
    <scope>NUCLEOTIDE SEQUENCE [LARGE SCALE GENOMIC DNA]</scope>
    <source>
        <strain evidence="2">JCM 16704</strain>
    </source>
</reference>
<evidence type="ECO:0008006" key="3">
    <source>
        <dbReference type="Google" id="ProtNLM"/>
    </source>
</evidence>
<keyword evidence="2" id="KW-1185">Reference proteome</keyword>